<organism evidence="2 3">
    <name type="scientific">Jimgerdemannia flammicorona</name>
    <dbReference type="NCBI Taxonomy" id="994334"/>
    <lineage>
        <taxon>Eukaryota</taxon>
        <taxon>Fungi</taxon>
        <taxon>Fungi incertae sedis</taxon>
        <taxon>Mucoromycota</taxon>
        <taxon>Mucoromycotina</taxon>
        <taxon>Endogonomycetes</taxon>
        <taxon>Endogonales</taxon>
        <taxon>Endogonaceae</taxon>
        <taxon>Jimgerdemannia</taxon>
    </lineage>
</organism>
<feature type="region of interest" description="Disordered" evidence="1">
    <location>
        <begin position="268"/>
        <end position="297"/>
    </location>
</feature>
<evidence type="ECO:0000313" key="3">
    <source>
        <dbReference type="Proteomes" id="UP000268093"/>
    </source>
</evidence>
<feature type="region of interest" description="Disordered" evidence="1">
    <location>
        <begin position="315"/>
        <end position="406"/>
    </location>
</feature>
<keyword evidence="3" id="KW-1185">Reference proteome</keyword>
<proteinExistence type="predicted"/>
<comment type="caution">
    <text evidence="2">The sequence shown here is derived from an EMBL/GenBank/DDBJ whole genome shotgun (WGS) entry which is preliminary data.</text>
</comment>
<feature type="compositionally biased region" description="Low complexity" evidence="1">
    <location>
        <begin position="389"/>
        <end position="400"/>
    </location>
</feature>
<sequence length="469" mass="51164">MPITASAPKAPTKSHPSPASYFNLLFKNCATTTTTPMERRASLLSHQKQDPAISYKDLVKQATASAPKPYGAIPVPKSLHRRKLSKPAVDGSDAKTRTVAIKSARRAPIFAQDWDVDEKGSLGDDEDLKLSVSPPEQFFHSRSPKLTIAMPTLHIDTTTTPPTIPTKSPPTPSNQFMSTFPLYKFSISPPSASSLSLRSLFSTSPPTKPKQDIAPASPPPIAPTTHLFTFLDDIRPVVVSEARSPHTTDSTTSTLSDLLRAHYVATQVQNQQTSPDPNTSNTIRPSDPIATPTRNPIPLKTFKYSEIPVADADPYGYDSYDLDSTSDDEDDDSYSAPSLSPSSSVSSLGSSFFSSPADPKQPIFRPFAPRLPTPHRALRSQQHHHHVAQRPAKPAAAVAPSAPPAPARYVRDVRGNPAHLRMITAEMNMMRSRKIVSPLKPRGWLPRRGDHFVKGKRSALRCVELAMEA</sequence>
<gene>
    <name evidence="2" type="ORF">BC936DRAFT_144803</name>
</gene>
<dbReference type="AlphaFoldDB" id="A0A433DBL6"/>
<name>A0A433DBL6_9FUNG</name>
<protein>
    <submittedName>
        <fullName evidence="2">Uncharacterized protein</fullName>
    </submittedName>
</protein>
<feature type="compositionally biased region" description="Polar residues" evidence="1">
    <location>
        <begin position="268"/>
        <end position="284"/>
    </location>
</feature>
<dbReference type="OrthoDB" id="2287482at2759"/>
<reference evidence="2 3" key="1">
    <citation type="journal article" date="2018" name="New Phytol.">
        <title>Phylogenomics of Endogonaceae and evolution of mycorrhizas within Mucoromycota.</title>
        <authorList>
            <person name="Chang Y."/>
            <person name="Desiro A."/>
            <person name="Na H."/>
            <person name="Sandor L."/>
            <person name="Lipzen A."/>
            <person name="Clum A."/>
            <person name="Barry K."/>
            <person name="Grigoriev I.V."/>
            <person name="Martin F.M."/>
            <person name="Stajich J.E."/>
            <person name="Smith M.E."/>
            <person name="Bonito G."/>
            <person name="Spatafora J.W."/>
        </authorList>
    </citation>
    <scope>NUCLEOTIDE SEQUENCE [LARGE SCALE GENOMIC DNA]</scope>
    <source>
        <strain evidence="2 3">GMNB39</strain>
    </source>
</reference>
<dbReference type="EMBL" id="RBNI01003552">
    <property type="protein sequence ID" value="RUP48238.1"/>
    <property type="molecule type" value="Genomic_DNA"/>
</dbReference>
<feature type="compositionally biased region" description="Basic residues" evidence="1">
    <location>
        <begin position="376"/>
        <end position="388"/>
    </location>
</feature>
<evidence type="ECO:0000256" key="1">
    <source>
        <dbReference type="SAM" id="MobiDB-lite"/>
    </source>
</evidence>
<evidence type="ECO:0000313" key="2">
    <source>
        <dbReference type="EMBL" id="RUP48238.1"/>
    </source>
</evidence>
<feature type="compositionally biased region" description="Low complexity" evidence="1">
    <location>
        <begin position="334"/>
        <end position="355"/>
    </location>
</feature>
<feature type="compositionally biased region" description="Acidic residues" evidence="1">
    <location>
        <begin position="320"/>
        <end position="333"/>
    </location>
</feature>
<dbReference type="Proteomes" id="UP000268093">
    <property type="component" value="Unassembled WGS sequence"/>
</dbReference>
<accession>A0A433DBL6</accession>